<keyword evidence="2 6" id="KW-0349">Heme</keyword>
<dbReference type="InterPro" id="IPR008168">
    <property type="entry name" value="Cyt_C_IC"/>
</dbReference>
<feature type="domain" description="Cytochrome c" evidence="8">
    <location>
        <begin position="1"/>
        <end position="84"/>
    </location>
</feature>
<keyword evidence="3 6" id="KW-0479">Metal-binding</keyword>
<feature type="region of interest" description="Disordered" evidence="7">
    <location>
        <begin position="15"/>
        <end position="40"/>
    </location>
</feature>
<dbReference type="Gene3D" id="1.10.760.10">
    <property type="entry name" value="Cytochrome c-like domain"/>
    <property type="match status" value="1"/>
</dbReference>
<evidence type="ECO:0000256" key="3">
    <source>
        <dbReference type="ARBA" id="ARBA00022723"/>
    </source>
</evidence>
<evidence type="ECO:0000313" key="9">
    <source>
        <dbReference type="EMBL" id="NOT33802.1"/>
    </source>
</evidence>
<keyword evidence="5 6" id="KW-0408">Iron</keyword>
<dbReference type="PROSITE" id="PS51007">
    <property type="entry name" value="CYTC"/>
    <property type="match status" value="1"/>
</dbReference>
<reference evidence="9 10" key="1">
    <citation type="submission" date="2020-04" db="EMBL/GenBank/DDBJ databases">
        <title>Metagenomic profiling of ammonia- and methane-oxidizing microorganisms in a Dutch drinking water treatment plant.</title>
        <authorList>
            <person name="Poghosyan L."/>
            <person name="Leucker S."/>
        </authorList>
    </citation>
    <scope>NUCLEOTIDE SEQUENCE [LARGE SCALE GENOMIC DNA]</scope>
    <source>
        <strain evidence="9">S-RSF-IL-03</strain>
    </source>
</reference>
<sequence length="85" mass="8956">MAGAKVYASKCALCHGPGGKGDGPASKGLNPKPRDHTDKSYMSTLSDEALLHSIREGKGTMPAWGKVLKPEELSAVAMFVRSLSK</sequence>
<dbReference type="PRINTS" id="PR00605">
    <property type="entry name" value="CYTCHROMECIC"/>
</dbReference>
<organism evidence="9 10">
    <name type="scientific">Eiseniibacteriota bacterium</name>
    <dbReference type="NCBI Taxonomy" id="2212470"/>
    <lineage>
        <taxon>Bacteria</taxon>
        <taxon>Candidatus Eiseniibacteriota</taxon>
    </lineage>
</organism>
<evidence type="ECO:0000256" key="7">
    <source>
        <dbReference type="SAM" id="MobiDB-lite"/>
    </source>
</evidence>
<protein>
    <submittedName>
        <fullName evidence="9">Cytochrome c</fullName>
    </submittedName>
</protein>
<keyword evidence="4" id="KW-0249">Electron transport</keyword>
<dbReference type="Proteomes" id="UP000580839">
    <property type="component" value="Unassembled WGS sequence"/>
</dbReference>
<evidence type="ECO:0000313" key="10">
    <source>
        <dbReference type="Proteomes" id="UP000580839"/>
    </source>
</evidence>
<proteinExistence type="predicted"/>
<evidence type="ECO:0000256" key="2">
    <source>
        <dbReference type="ARBA" id="ARBA00022617"/>
    </source>
</evidence>
<dbReference type="AlphaFoldDB" id="A0A849SEJ9"/>
<accession>A0A849SEJ9</accession>
<evidence type="ECO:0000256" key="5">
    <source>
        <dbReference type="ARBA" id="ARBA00023004"/>
    </source>
</evidence>
<evidence type="ECO:0000256" key="6">
    <source>
        <dbReference type="PROSITE-ProRule" id="PRU00433"/>
    </source>
</evidence>
<dbReference type="InterPro" id="IPR036909">
    <property type="entry name" value="Cyt_c-like_dom_sf"/>
</dbReference>
<gene>
    <name evidence="9" type="ORF">HOP12_06475</name>
</gene>
<dbReference type="InterPro" id="IPR009056">
    <property type="entry name" value="Cyt_c-like_dom"/>
</dbReference>
<evidence type="ECO:0000256" key="4">
    <source>
        <dbReference type="ARBA" id="ARBA00022982"/>
    </source>
</evidence>
<keyword evidence="1" id="KW-0813">Transport</keyword>
<evidence type="ECO:0000256" key="1">
    <source>
        <dbReference type="ARBA" id="ARBA00022448"/>
    </source>
</evidence>
<dbReference type="Pfam" id="PF13442">
    <property type="entry name" value="Cytochrome_CBB3"/>
    <property type="match status" value="1"/>
</dbReference>
<dbReference type="GO" id="GO:0020037">
    <property type="term" value="F:heme binding"/>
    <property type="evidence" value="ECO:0007669"/>
    <property type="project" value="InterPro"/>
</dbReference>
<dbReference type="GO" id="GO:0005506">
    <property type="term" value="F:iron ion binding"/>
    <property type="evidence" value="ECO:0007669"/>
    <property type="project" value="InterPro"/>
</dbReference>
<dbReference type="EMBL" id="JABFRW010000074">
    <property type="protein sequence ID" value="NOT33802.1"/>
    <property type="molecule type" value="Genomic_DNA"/>
</dbReference>
<name>A0A849SEJ9_UNCEI</name>
<dbReference type="SUPFAM" id="SSF46626">
    <property type="entry name" value="Cytochrome c"/>
    <property type="match status" value="1"/>
</dbReference>
<comment type="caution">
    <text evidence="9">The sequence shown here is derived from an EMBL/GenBank/DDBJ whole genome shotgun (WGS) entry which is preliminary data.</text>
</comment>
<dbReference type="GO" id="GO:0009055">
    <property type="term" value="F:electron transfer activity"/>
    <property type="evidence" value="ECO:0007669"/>
    <property type="project" value="InterPro"/>
</dbReference>
<evidence type="ECO:0000259" key="8">
    <source>
        <dbReference type="PROSITE" id="PS51007"/>
    </source>
</evidence>